<proteinExistence type="predicted"/>
<evidence type="ECO:0000313" key="1">
    <source>
        <dbReference type="EMBL" id="EJK71530.1"/>
    </source>
</evidence>
<evidence type="ECO:0000313" key="2">
    <source>
        <dbReference type="Proteomes" id="UP000266841"/>
    </source>
</evidence>
<gene>
    <name evidence="1" type="ORF">THAOC_07018</name>
</gene>
<accession>K0T1A6</accession>
<dbReference type="EMBL" id="AGNL01007105">
    <property type="protein sequence ID" value="EJK71530.1"/>
    <property type="molecule type" value="Genomic_DNA"/>
</dbReference>
<organism evidence="1 2">
    <name type="scientific">Thalassiosira oceanica</name>
    <name type="common">Marine diatom</name>
    <dbReference type="NCBI Taxonomy" id="159749"/>
    <lineage>
        <taxon>Eukaryota</taxon>
        <taxon>Sar</taxon>
        <taxon>Stramenopiles</taxon>
        <taxon>Ochrophyta</taxon>
        <taxon>Bacillariophyta</taxon>
        <taxon>Coscinodiscophyceae</taxon>
        <taxon>Thalassiosirophycidae</taxon>
        <taxon>Thalassiosirales</taxon>
        <taxon>Thalassiosiraceae</taxon>
        <taxon>Thalassiosira</taxon>
    </lineage>
</organism>
<feature type="non-terminal residue" evidence="1">
    <location>
        <position position="1"/>
    </location>
</feature>
<keyword evidence="2" id="KW-1185">Reference proteome</keyword>
<name>K0T1A6_THAOC</name>
<comment type="caution">
    <text evidence="1">The sequence shown here is derived from an EMBL/GenBank/DDBJ whole genome shotgun (WGS) entry which is preliminary data.</text>
</comment>
<dbReference type="Proteomes" id="UP000266841">
    <property type="component" value="Unassembled WGS sequence"/>
</dbReference>
<protein>
    <submittedName>
        <fullName evidence="1">Uncharacterized protein</fullName>
    </submittedName>
</protein>
<sequence length="93" mass="10204">LHHAAAKAVQMPSPLEILEFDQVSYGDRRRLRFLLGHLVSDDLDRQWQRTVSTVRGTSAFTFSQRSKRAAAWAHGHGPLAHGVGRGAAAGMIT</sequence>
<dbReference type="AlphaFoldDB" id="K0T1A6"/>
<reference evidence="1 2" key="1">
    <citation type="journal article" date="2012" name="Genome Biol.">
        <title>Genome and low-iron response of an oceanic diatom adapted to chronic iron limitation.</title>
        <authorList>
            <person name="Lommer M."/>
            <person name="Specht M."/>
            <person name="Roy A.S."/>
            <person name="Kraemer L."/>
            <person name="Andreson R."/>
            <person name="Gutowska M.A."/>
            <person name="Wolf J."/>
            <person name="Bergner S.V."/>
            <person name="Schilhabel M.B."/>
            <person name="Klostermeier U.C."/>
            <person name="Beiko R.G."/>
            <person name="Rosenstiel P."/>
            <person name="Hippler M."/>
            <person name="Laroche J."/>
        </authorList>
    </citation>
    <scope>NUCLEOTIDE SEQUENCE [LARGE SCALE GENOMIC DNA]</scope>
    <source>
        <strain evidence="1 2">CCMP1005</strain>
    </source>
</reference>